<organism evidence="2 3">
    <name type="scientific">Cardiocondyla obscurior</name>
    <dbReference type="NCBI Taxonomy" id="286306"/>
    <lineage>
        <taxon>Eukaryota</taxon>
        <taxon>Metazoa</taxon>
        <taxon>Ecdysozoa</taxon>
        <taxon>Arthropoda</taxon>
        <taxon>Hexapoda</taxon>
        <taxon>Insecta</taxon>
        <taxon>Pterygota</taxon>
        <taxon>Neoptera</taxon>
        <taxon>Endopterygota</taxon>
        <taxon>Hymenoptera</taxon>
        <taxon>Apocrita</taxon>
        <taxon>Aculeata</taxon>
        <taxon>Formicoidea</taxon>
        <taxon>Formicidae</taxon>
        <taxon>Myrmicinae</taxon>
        <taxon>Cardiocondyla</taxon>
    </lineage>
</organism>
<name>A0AAW2GSA5_9HYME</name>
<protein>
    <submittedName>
        <fullName evidence="2">Uncharacterized protein</fullName>
    </submittedName>
</protein>
<comment type="caution">
    <text evidence="2">The sequence shown here is derived from an EMBL/GenBank/DDBJ whole genome shotgun (WGS) entry which is preliminary data.</text>
</comment>
<accession>A0AAW2GSA5</accession>
<evidence type="ECO:0000256" key="1">
    <source>
        <dbReference type="SAM" id="MobiDB-lite"/>
    </source>
</evidence>
<feature type="compositionally biased region" description="Basic and acidic residues" evidence="1">
    <location>
        <begin position="122"/>
        <end position="148"/>
    </location>
</feature>
<evidence type="ECO:0000313" key="3">
    <source>
        <dbReference type="Proteomes" id="UP001430953"/>
    </source>
</evidence>
<gene>
    <name evidence="2" type="ORF">PUN28_001995</name>
</gene>
<sequence>MFEREMVRKYGRVKGRNGILESVLIGIRVNVAWAVRTAKATLVPLAPRDLPLTPPAAIPIFRRIVSQILRGGASSRFRTAVLRSHFILPLLDFVSFCLSYMMKKSSEIEEKKRDKIFDEEGEKDKEKIRNERRRMREEEEERGRKKASELVTKLRIKNTKKDESDGKAGGCRSRKGRFETKGAAETMACNLEPLE</sequence>
<feature type="region of interest" description="Disordered" evidence="1">
    <location>
        <begin position="122"/>
        <end position="179"/>
    </location>
</feature>
<dbReference type="Proteomes" id="UP001430953">
    <property type="component" value="Unassembled WGS sequence"/>
</dbReference>
<dbReference type="AlphaFoldDB" id="A0AAW2GSA5"/>
<proteinExistence type="predicted"/>
<keyword evidence="3" id="KW-1185">Reference proteome</keyword>
<dbReference type="EMBL" id="JADYXP020000002">
    <property type="protein sequence ID" value="KAL0130078.1"/>
    <property type="molecule type" value="Genomic_DNA"/>
</dbReference>
<evidence type="ECO:0000313" key="2">
    <source>
        <dbReference type="EMBL" id="KAL0130078.1"/>
    </source>
</evidence>
<reference evidence="2 3" key="1">
    <citation type="submission" date="2023-03" db="EMBL/GenBank/DDBJ databases">
        <title>High recombination rates correlate with genetic variation in Cardiocondyla obscurior ants.</title>
        <authorList>
            <person name="Errbii M."/>
        </authorList>
    </citation>
    <scope>NUCLEOTIDE SEQUENCE [LARGE SCALE GENOMIC DNA]</scope>
    <source>
        <strain evidence="2">Alpha-2009</strain>
        <tissue evidence="2">Whole body</tissue>
    </source>
</reference>